<accession>A0A0R1ZRZ4</accession>
<reference evidence="1 2" key="1">
    <citation type="journal article" date="2015" name="Genome Announc.">
        <title>Expanding the biotechnology potential of lactobacilli through comparative genomics of 213 strains and associated genera.</title>
        <authorList>
            <person name="Sun Z."/>
            <person name="Harris H.M."/>
            <person name="McCann A."/>
            <person name="Guo C."/>
            <person name="Argimon S."/>
            <person name="Zhang W."/>
            <person name="Yang X."/>
            <person name="Jeffery I.B."/>
            <person name="Cooney J.C."/>
            <person name="Kagawa T.F."/>
            <person name="Liu W."/>
            <person name="Song Y."/>
            <person name="Salvetti E."/>
            <person name="Wrobel A."/>
            <person name="Rasinkangas P."/>
            <person name="Parkhill J."/>
            <person name="Rea M.C."/>
            <person name="O'Sullivan O."/>
            <person name="Ritari J."/>
            <person name="Douillard F.P."/>
            <person name="Paul Ross R."/>
            <person name="Yang R."/>
            <person name="Briner A.E."/>
            <person name="Felis G.E."/>
            <person name="de Vos W.M."/>
            <person name="Barrangou R."/>
            <person name="Klaenhammer T.R."/>
            <person name="Caufield P.W."/>
            <person name="Cui Y."/>
            <person name="Zhang H."/>
            <person name="O'Toole P.W."/>
        </authorList>
    </citation>
    <scope>NUCLEOTIDE SEQUENCE [LARGE SCALE GENOMIC DNA]</scope>
    <source>
        <strain evidence="1 2">DSM 20505</strain>
    </source>
</reference>
<gene>
    <name evidence="1" type="ORF">FC18_GL002178</name>
</gene>
<dbReference type="AlphaFoldDB" id="A0A0R1ZRZ4"/>
<keyword evidence="2" id="KW-1185">Reference proteome</keyword>
<evidence type="ECO:0000313" key="2">
    <source>
        <dbReference type="Proteomes" id="UP000051679"/>
    </source>
</evidence>
<dbReference type="Proteomes" id="UP000051679">
    <property type="component" value="Unassembled WGS sequence"/>
</dbReference>
<name>A0A0R1ZRZ4_9LACO</name>
<protein>
    <submittedName>
        <fullName evidence="1">Uncharacterized protein</fullName>
    </submittedName>
</protein>
<evidence type="ECO:0000313" key="1">
    <source>
        <dbReference type="EMBL" id="KRM54763.1"/>
    </source>
</evidence>
<sequence>MTQHELLTVVDSYIKELDMAAKPSMTAANRRSTDEIPLKQLIAYMYRKHNMQWSTILLTLGYPAQVRTRRLTRTPEAKAN</sequence>
<comment type="caution">
    <text evidence="1">The sequence shown here is derived from an EMBL/GenBank/DDBJ whole genome shotgun (WGS) entry which is preliminary data.</text>
</comment>
<dbReference type="PATRIC" id="fig|1291052.5.peg.2242"/>
<dbReference type="EMBL" id="AYYO01000044">
    <property type="protein sequence ID" value="KRM54763.1"/>
    <property type="molecule type" value="Genomic_DNA"/>
</dbReference>
<proteinExistence type="predicted"/>
<organism evidence="1 2">
    <name type="scientific">Lacticaseibacillus sharpeae JCM 1186 = DSM 20505</name>
    <dbReference type="NCBI Taxonomy" id="1291052"/>
    <lineage>
        <taxon>Bacteria</taxon>
        <taxon>Bacillati</taxon>
        <taxon>Bacillota</taxon>
        <taxon>Bacilli</taxon>
        <taxon>Lactobacillales</taxon>
        <taxon>Lactobacillaceae</taxon>
        <taxon>Lacticaseibacillus</taxon>
    </lineage>
</organism>